<dbReference type="PANTHER" id="PTHR43566:SF1">
    <property type="entry name" value="AAA+ ATPASE DOMAIN-CONTAINING PROTEIN"/>
    <property type="match status" value="1"/>
</dbReference>
<name>A0A2A4YA42_UNCAE</name>
<evidence type="ECO:0000313" key="2">
    <source>
        <dbReference type="EMBL" id="PCI91698.1"/>
    </source>
</evidence>
<protein>
    <recommendedName>
        <fullName evidence="1">DUF4143 domain-containing protein</fullName>
    </recommendedName>
</protein>
<dbReference type="EMBL" id="NVUU01000128">
    <property type="protein sequence ID" value="PCI91698.1"/>
    <property type="molecule type" value="Genomic_DNA"/>
</dbReference>
<sequence>MPRLSFGASYVCDGLAASNIARSLLKSPEIYFFDTELVKGDEGIKFENFVALSLLKHIHSKIDYQAKNYSLKFLHTKEKKEVDFAISHDKKVEKIIEVKLKNHTMSSSLRFFHEKYQIPAVQVVKDLKKKRIEGGIEIVHSKKNLESLDL</sequence>
<dbReference type="InterPro" id="IPR025420">
    <property type="entry name" value="DUF4143"/>
</dbReference>
<dbReference type="Pfam" id="PF13635">
    <property type="entry name" value="DUF4143"/>
    <property type="match status" value="1"/>
</dbReference>
<evidence type="ECO:0000313" key="3">
    <source>
        <dbReference type="Proteomes" id="UP000217838"/>
    </source>
</evidence>
<accession>A0A2A4YA42</accession>
<dbReference type="Proteomes" id="UP000217838">
    <property type="component" value="Unassembled WGS sequence"/>
</dbReference>
<dbReference type="AlphaFoldDB" id="A0A2A4YA42"/>
<comment type="caution">
    <text evidence="2">The sequence shown here is derived from an EMBL/GenBank/DDBJ whole genome shotgun (WGS) entry which is preliminary data.</text>
</comment>
<feature type="domain" description="DUF4143" evidence="1">
    <location>
        <begin position="31"/>
        <end position="100"/>
    </location>
</feature>
<reference evidence="3" key="1">
    <citation type="submission" date="2017-08" db="EMBL/GenBank/DDBJ databases">
        <title>A dynamic microbial community with high functional redundancy inhabits the cold, oxic subseafloor aquifer.</title>
        <authorList>
            <person name="Tully B.J."/>
            <person name="Wheat C.G."/>
            <person name="Glazer B.T."/>
            <person name="Huber J.A."/>
        </authorList>
    </citation>
    <scope>NUCLEOTIDE SEQUENCE [LARGE SCALE GENOMIC DNA]</scope>
</reference>
<dbReference type="PANTHER" id="PTHR43566">
    <property type="entry name" value="CONSERVED PROTEIN"/>
    <property type="match status" value="1"/>
</dbReference>
<organism evidence="2 3">
    <name type="scientific">Aerophobetes bacterium</name>
    <dbReference type="NCBI Taxonomy" id="2030807"/>
    <lineage>
        <taxon>Bacteria</taxon>
        <taxon>Candidatus Aerophobota</taxon>
    </lineage>
</organism>
<evidence type="ECO:0000259" key="1">
    <source>
        <dbReference type="Pfam" id="PF13635"/>
    </source>
</evidence>
<proteinExistence type="predicted"/>
<gene>
    <name evidence="2" type="ORF">COB11_08255</name>
</gene>